<dbReference type="InterPro" id="IPR000362">
    <property type="entry name" value="Fumarate_lyase_fam"/>
</dbReference>
<dbReference type="PRINTS" id="PR00149">
    <property type="entry name" value="FUMRATELYASE"/>
</dbReference>
<dbReference type="FunFam" id="1.20.200.10:FF:000001">
    <property type="entry name" value="Fumarate hydratase, mitochondrial"/>
    <property type="match status" value="1"/>
</dbReference>
<dbReference type="InterPro" id="IPR008948">
    <property type="entry name" value="L-Aspartase-like"/>
</dbReference>
<dbReference type="Gene3D" id="1.20.200.10">
    <property type="entry name" value="Fumarase/aspartase (Central domain)"/>
    <property type="match status" value="1"/>
</dbReference>
<gene>
    <name evidence="4" type="primary">ansB</name>
    <name evidence="4" type="ORF">PATL70BA_2176</name>
</gene>
<keyword evidence="5" id="KW-1185">Reference proteome</keyword>
<dbReference type="GO" id="GO:0006531">
    <property type="term" value="P:aspartate metabolic process"/>
    <property type="evidence" value="ECO:0007669"/>
    <property type="project" value="TreeGrafter"/>
</dbReference>
<dbReference type="Pfam" id="PF00206">
    <property type="entry name" value="Lyase_1"/>
    <property type="match status" value="1"/>
</dbReference>
<dbReference type="PANTHER" id="PTHR42696:SF2">
    <property type="entry name" value="ASPARTATE AMMONIA-LYASE"/>
    <property type="match status" value="1"/>
</dbReference>
<evidence type="ECO:0000256" key="1">
    <source>
        <dbReference type="ARBA" id="ARBA00022605"/>
    </source>
</evidence>
<keyword evidence="1" id="KW-0028">Amino-acid biosynthesis</keyword>
<dbReference type="InterPro" id="IPR051546">
    <property type="entry name" value="Aspartate_Ammonia-Lyase"/>
</dbReference>
<dbReference type="KEGG" id="cbar:PATL70BA_2176"/>
<dbReference type="GO" id="GO:0008797">
    <property type="term" value="F:aspartate ammonia-lyase activity"/>
    <property type="evidence" value="ECO:0007669"/>
    <property type="project" value="UniProtKB-EC"/>
</dbReference>
<dbReference type="RefSeq" id="WP_125137261.1">
    <property type="nucleotide sequence ID" value="NZ_LR130778.1"/>
</dbReference>
<reference evidence="4 5" key="1">
    <citation type="submission" date="2018-09" db="EMBL/GenBank/DDBJ databases">
        <authorList>
            <person name="Postec A."/>
        </authorList>
    </citation>
    <scope>NUCLEOTIDE SEQUENCE [LARGE SCALE GENOMIC DNA]</scope>
    <source>
        <strain evidence="4">70B-A</strain>
    </source>
</reference>
<proteinExistence type="predicted"/>
<dbReference type="SUPFAM" id="SSF48557">
    <property type="entry name" value="L-aspartase-like"/>
    <property type="match status" value="1"/>
</dbReference>
<dbReference type="GO" id="GO:0008652">
    <property type="term" value="P:amino acid biosynthetic process"/>
    <property type="evidence" value="ECO:0007669"/>
    <property type="project" value="UniProtKB-KW"/>
</dbReference>
<dbReference type="InterPro" id="IPR020557">
    <property type="entry name" value="Fumarate_lyase_CS"/>
</dbReference>
<protein>
    <submittedName>
        <fullName evidence="4">Aspartate ammonia-lyase</fullName>
        <ecNumber evidence="4">4.3.1.1</ecNumber>
    </submittedName>
</protein>
<dbReference type="Gene3D" id="1.10.275.10">
    <property type="entry name" value="Fumarase/aspartase (N-terminal domain)"/>
    <property type="match status" value="1"/>
</dbReference>
<dbReference type="PROSITE" id="PS00163">
    <property type="entry name" value="FUMARATE_LYASES"/>
    <property type="match status" value="1"/>
</dbReference>
<dbReference type="EC" id="4.3.1.1" evidence="4"/>
<dbReference type="InterPro" id="IPR024083">
    <property type="entry name" value="Fumarase/histidase_N"/>
</dbReference>
<dbReference type="GO" id="GO:0005829">
    <property type="term" value="C:cytosol"/>
    <property type="evidence" value="ECO:0007669"/>
    <property type="project" value="TreeGrafter"/>
</dbReference>
<evidence type="ECO:0000259" key="3">
    <source>
        <dbReference type="Pfam" id="PF00206"/>
    </source>
</evidence>
<dbReference type="AlphaFoldDB" id="A0A3P7NXX8"/>
<dbReference type="OrthoDB" id="9802809at2"/>
<evidence type="ECO:0000313" key="5">
    <source>
        <dbReference type="Proteomes" id="UP000279029"/>
    </source>
</evidence>
<dbReference type="EMBL" id="LR130778">
    <property type="protein sequence ID" value="VDN48064.1"/>
    <property type="molecule type" value="Genomic_DNA"/>
</dbReference>
<dbReference type="Gene3D" id="1.10.40.30">
    <property type="entry name" value="Fumarase/aspartase (C-terminal domain)"/>
    <property type="match status" value="1"/>
</dbReference>
<sequence>MDFRTEKDQLGSISIDSASYYGIHTNRALHNFSLAGRPVHMDLVHNLVLVKKACAMANQKTGALEPEIAGSIIMACDLIMTGTYDNYLITDALQGGAGTSTNMNVNEVIANVALEQLGLPKGDYKKIHPLDHVNLSQSTNDVYPTALRITAIYKVRALADHLAALQESLQEKEQLFSDVLKLGRTQLMDALPVTLGQEFAAYAKAISRDRWRIYKVEERLREVGIGGTAVGTGLNATMPYIYMVTDLLRELTGLGIARSDLLMDTYQNMDVFVEVSGFLKACATNMIKISSDLRLMASGPAGGLDEIRMKPLQAGSSIMPGKVNPVICESVLQAGLKVIGNDAVLTQAAYLGQLELNAFMPLIADTLLESLDLLIRSVDSFDRLCIQTLTANADNCKKHLEKSTSLSAALIHHLGYEETATLTCAAKEADMTLRNYLIKHKVMPEATVDLILNPRQVTKPGIPGMS</sequence>
<name>A0A3P7NXX8_9FIRM</name>
<evidence type="ECO:0000256" key="2">
    <source>
        <dbReference type="ARBA" id="ARBA00023239"/>
    </source>
</evidence>
<dbReference type="Proteomes" id="UP000279029">
    <property type="component" value="Chromosome"/>
</dbReference>
<organism evidence="4 5">
    <name type="scientific">Petrocella atlantisensis</name>
    <dbReference type="NCBI Taxonomy" id="2173034"/>
    <lineage>
        <taxon>Bacteria</taxon>
        <taxon>Bacillati</taxon>
        <taxon>Bacillota</taxon>
        <taxon>Clostridia</taxon>
        <taxon>Lachnospirales</taxon>
        <taxon>Vallitaleaceae</taxon>
        <taxon>Petrocella</taxon>
    </lineage>
</organism>
<dbReference type="PANTHER" id="PTHR42696">
    <property type="entry name" value="ASPARTATE AMMONIA-LYASE"/>
    <property type="match status" value="1"/>
</dbReference>
<dbReference type="NCBIfam" id="NF008909">
    <property type="entry name" value="PRK12273.1"/>
    <property type="match status" value="1"/>
</dbReference>
<accession>A0A3P7NXX8</accession>
<keyword evidence="2 4" id="KW-0456">Lyase</keyword>
<evidence type="ECO:0000313" key="4">
    <source>
        <dbReference type="EMBL" id="VDN48064.1"/>
    </source>
</evidence>
<feature type="domain" description="Fumarate lyase N-terminal" evidence="3">
    <location>
        <begin position="13"/>
        <end position="340"/>
    </location>
</feature>
<dbReference type="InterPro" id="IPR022761">
    <property type="entry name" value="Fumarate_lyase_N"/>
</dbReference>